<proteinExistence type="predicted"/>
<keyword evidence="2" id="KW-1185">Reference proteome</keyword>
<dbReference type="EMBL" id="JASZZX010000016">
    <property type="protein sequence ID" value="MDM3927838.1"/>
    <property type="molecule type" value="Genomic_DNA"/>
</dbReference>
<name>A0ABT7P3I3_MYCIT</name>
<organism evidence="1 2">
    <name type="scientific">Mycobacterium intracellulare subsp. chimaera</name>
    <dbReference type="NCBI Taxonomy" id="222805"/>
    <lineage>
        <taxon>Bacteria</taxon>
        <taxon>Bacillati</taxon>
        <taxon>Actinomycetota</taxon>
        <taxon>Actinomycetes</taxon>
        <taxon>Mycobacteriales</taxon>
        <taxon>Mycobacteriaceae</taxon>
        <taxon>Mycobacterium</taxon>
        <taxon>Mycobacterium avium complex (MAC)</taxon>
    </lineage>
</organism>
<evidence type="ECO:0000313" key="1">
    <source>
        <dbReference type="EMBL" id="MDM3927838.1"/>
    </source>
</evidence>
<dbReference type="Proteomes" id="UP001529272">
    <property type="component" value="Unassembled WGS sequence"/>
</dbReference>
<comment type="caution">
    <text evidence="1">The sequence shown here is derived from an EMBL/GenBank/DDBJ whole genome shotgun (WGS) entry which is preliminary data.</text>
</comment>
<protein>
    <submittedName>
        <fullName evidence="1">Uncharacterized protein</fullName>
    </submittedName>
</protein>
<sequence length="112" mass="12114">MAIRATVYLNESPDHFFGYTEGDLLITAAVFDVDDAAVTARTADGVPMAALELIFRELNLEPTVDWSERYRADGHRSLSVGDVVVLGETAWAVASCGWNPVSLTAKQISPVT</sequence>
<reference evidence="1 2" key="1">
    <citation type="submission" date="2023-06" db="EMBL/GenBank/DDBJ databases">
        <title>Itaconate inhibition of nontuberculous mycobacteria.</title>
        <authorList>
            <person name="Breen P."/>
            <person name="Zimbric M."/>
            <person name="Caverly L."/>
        </authorList>
    </citation>
    <scope>NUCLEOTIDE SEQUENCE [LARGE SCALE GENOMIC DNA]</scope>
    <source>
        <strain evidence="1 2">FLAC1071</strain>
    </source>
</reference>
<reference evidence="2" key="2">
    <citation type="submission" date="2023-06" db="EMBL/GenBank/DDBJ databases">
        <title>Itaconate inhibition of nontuberculous mycobacteria.</title>
        <authorList>
            <person name="Spilker T."/>
        </authorList>
    </citation>
    <scope>NUCLEOTIDE SEQUENCE [LARGE SCALE GENOMIC DNA]</scope>
    <source>
        <strain evidence="2">FLAC1071</strain>
    </source>
</reference>
<accession>A0ABT7P3I3</accession>
<gene>
    <name evidence="1" type="ORF">QRB35_17655</name>
</gene>
<evidence type="ECO:0000313" key="2">
    <source>
        <dbReference type="Proteomes" id="UP001529272"/>
    </source>
</evidence>
<dbReference type="RefSeq" id="WP_069954007.1">
    <property type="nucleotide sequence ID" value="NZ_CP012886.2"/>
</dbReference>